<proteinExistence type="inferred from homology"/>
<dbReference type="PANTHER" id="PTHR12184">
    <property type="entry name" value="UBIQUINOL-CYTOCHROME C REDUCTASE COMPLEX ASSEMBLY FACTOR 1 FAMILY MEMBER"/>
    <property type="match status" value="1"/>
</dbReference>
<evidence type="ECO:0000313" key="4">
    <source>
        <dbReference type="Proteomes" id="UP000800235"/>
    </source>
</evidence>
<evidence type="ECO:0000313" key="3">
    <source>
        <dbReference type="EMBL" id="KAF2434471.1"/>
    </source>
</evidence>
<comment type="similarity">
    <text evidence="1">Belongs to the CBP3 family.</text>
</comment>
<dbReference type="AlphaFoldDB" id="A0A9P4P0J1"/>
<dbReference type="GO" id="GO:0005739">
    <property type="term" value="C:mitochondrion"/>
    <property type="evidence" value="ECO:0007669"/>
    <property type="project" value="TreeGrafter"/>
</dbReference>
<dbReference type="Pfam" id="PF03981">
    <property type="entry name" value="Ubiq_cyt_C_chap"/>
    <property type="match status" value="1"/>
</dbReference>
<dbReference type="EMBL" id="MU007016">
    <property type="protein sequence ID" value="KAF2434471.1"/>
    <property type="molecule type" value="Genomic_DNA"/>
</dbReference>
<dbReference type="InterPro" id="IPR007129">
    <property type="entry name" value="Ubiqinol_cyt_c_chaperone_CPB3"/>
</dbReference>
<organism evidence="3 4">
    <name type="scientific">Tothia fuscella</name>
    <dbReference type="NCBI Taxonomy" id="1048955"/>
    <lineage>
        <taxon>Eukaryota</taxon>
        <taxon>Fungi</taxon>
        <taxon>Dikarya</taxon>
        <taxon>Ascomycota</taxon>
        <taxon>Pezizomycotina</taxon>
        <taxon>Dothideomycetes</taxon>
        <taxon>Pleosporomycetidae</taxon>
        <taxon>Venturiales</taxon>
        <taxon>Cylindrosympodiaceae</taxon>
        <taxon>Tothia</taxon>
    </lineage>
</organism>
<dbReference type="GO" id="GO:0034551">
    <property type="term" value="P:mitochondrial respiratory chain complex III assembly"/>
    <property type="evidence" value="ECO:0007669"/>
    <property type="project" value="TreeGrafter"/>
</dbReference>
<accession>A0A9P4P0J1</accession>
<keyword evidence="4" id="KW-1185">Reference proteome</keyword>
<evidence type="ECO:0000259" key="2">
    <source>
        <dbReference type="Pfam" id="PF03981"/>
    </source>
</evidence>
<sequence length="313" mass="34957">MASKNACKVCLRALRNRSPQSIQSHPISNSRLINIYHPSTSISIRNFSRNSRFQAVPEVTSTDNQEPANPLAKGDLLKDAPTAISLAKQLRKRATGATETYVAYGSTEALFKICAQQADYDVPQVKEKVPTPISESGEELGVGEGWWYKDVYLTPTFNTWAQVTFLHMYILTVRFRLFPPDHAPSWHQHLLDHFFFEAERRMTELHGLVSGGVRARYLKDLFIQWRGILAAYDEGLVKGDAVLAAAVWRNIFKGAEDVDAVAVAMIVSYLRREVSGVAGLTDEEIASGIVEFGSPMGERNVVLMESHLMKTID</sequence>
<gene>
    <name evidence="3" type="ORF">EJ08DRAFT_730691</name>
</gene>
<dbReference type="InterPro" id="IPR021150">
    <property type="entry name" value="Ubiq_cyt_c_chap"/>
</dbReference>
<dbReference type="PANTHER" id="PTHR12184:SF1">
    <property type="entry name" value="UBIQUINOL-CYTOCHROME-C REDUCTASE COMPLEX ASSEMBLY FACTOR 1"/>
    <property type="match status" value="1"/>
</dbReference>
<feature type="domain" description="Ubiquinol-cytochrome c chaperone" evidence="2">
    <location>
        <begin position="153"/>
        <end position="292"/>
    </location>
</feature>
<dbReference type="OrthoDB" id="10253878at2759"/>
<name>A0A9P4P0J1_9PEZI</name>
<protein>
    <recommendedName>
        <fullName evidence="2">Ubiquinol-cytochrome c chaperone domain-containing protein</fullName>
    </recommendedName>
</protein>
<evidence type="ECO:0000256" key="1">
    <source>
        <dbReference type="ARBA" id="ARBA00006407"/>
    </source>
</evidence>
<reference evidence="3" key="1">
    <citation type="journal article" date="2020" name="Stud. Mycol.">
        <title>101 Dothideomycetes genomes: a test case for predicting lifestyles and emergence of pathogens.</title>
        <authorList>
            <person name="Haridas S."/>
            <person name="Albert R."/>
            <person name="Binder M."/>
            <person name="Bloem J."/>
            <person name="Labutti K."/>
            <person name="Salamov A."/>
            <person name="Andreopoulos B."/>
            <person name="Baker S."/>
            <person name="Barry K."/>
            <person name="Bills G."/>
            <person name="Bluhm B."/>
            <person name="Cannon C."/>
            <person name="Castanera R."/>
            <person name="Culley D."/>
            <person name="Daum C."/>
            <person name="Ezra D."/>
            <person name="Gonzalez J."/>
            <person name="Henrissat B."/>
            <person name="Kuo A."/>
            <person name="Liang C."/>
            <person name="Lipzen A."/>
            <person name="Lutzoni F."/>
            <person name="Magnuson J."/>
            <person name="Mondo S."/>
            <person name="Nolan M."/>
            <person name="Ohm R."/>
            <person name="Pangilinan J."/>
            <person name="Park H.-J."/>
            <person name="Ramirez L."/>
            <person name="Alfaro M."/>
            <person name="Sun H."/>
            <person name="Tritt A."/>
            <person name="Yoshinaga Y."/>
            <person name="Zwiers L.-H."/>
            <person name="Turgeon B."/>
            <person name="Goodwin S."/>
            <person name="Spatafora J."/>
            <person name="Crous P."/>
            <person name="Grigoriev I."/>
        </authorList>
    </citation>
    <scope>NUCLEOTIDE SEQUENCE</scope>
    <source>
        <strain evidence="3">CBS 130266</strain>
    </source>
</reference>
<dbReference type="Proteomes" id="UP000800235">
    <property type="component" value="Unassembled WGS sequence"/>
</dbReference>
<comment type="caution">
    <text evidence="3">The sequence shown here is derived from an EMBL/GenBank/DDBJ whole genome shotgun (WGS) entry which is preliminary data.</text>
</comment>